<dbReference type="InParanoid" id="E2B5Q6"/>
<evidence type="ECO:0000313" key="2">
    <source>
        <dbReference type="Proteomes" id="UP000008237"/>
    </source>
</evidence>
<dbReference type="AlphaFoldDB" id="E2B5Q6"/>
<sequence length="199" mass="23544">MIFYCGEEHKLIHENQHKEICEAIQALSKTRKLCDTHRMTKDEWIIHKKKNLEAFVSVLNRKIKPYEKFMFLFQKSCHVCHQQQNLRVACQGCYNVNICDNHMAINVKHDCTLMRISLLMDIYDLFQKRYAKIPQYYLPKNLFAIMSHNSTELIVQNYVACGIKEYIWGFDDYKYSDSISGPLTGNGISRYQNPNVEYL</sequence>
<dbReference type="Proteomes" id="UP000008237">
    <property type="component" value="Unassembled WGS sequence"/>
</dbReference>
<accession>E2B5Q6</accession>
<name>E2B5Q6_HARSA</name>
<evidence type="ECO:0000313" key="1">
    <source>
        <dbReference type="EMBL" id="EFN88961.1"/>
    </source>
</evidence>
<reference evidence="1 2" key="1">
    <citation type="journal article" date="2010" name="Science">
        <title>Genomic comparison of the ants Camponotus floridanus and Harpegnathos saltator.</title>
        <authorList>
            <person name="Bonasio R."/>
            <person name="Zhang G."/>
            <person name="Ye C."/>
            <person name="Mutti N.S."/>
            <person name="Fang X."/>
            <person name="Qin N."/>
            <person name="Donahue G."/>
            <person name="Yang P."/>
            <person name="Li Q."/>
            <person name="Li C."/>
            <person name="Zhang P."/>
            <person name="Huang Z."/>
            <person name="Berger S.L."/>
            <person name="Reinberg D."/>
            <person name="Wang J."/>
            <person name="Liebig J."/>
        </authorList>
    </citation>
    <scope>NUCLEOTIDE SEQUENCE [LARGE SCALE GENOMIC DNA]</scope>
    <source>
        <strain evidence="1 2">R22 G/1</strain>
    </source>
</reference>
<dbReference type="EMBL" id="GL445880">
    <property type="protein sequence ID" value="EFN88961.1"/>
    <property type="molecule type" value="Genomic_DNA"/>
</dbReference>
<proteinExistence type="predicted"/>
<keyword evidence="2" id="KW-1185">Reference proteome</keyword>
<gene>
    <name evidence="1" type="ORF">EAI_10365</name>
</gene>
<protein>
    <submittedName>
        <fullName evidence="1">Uncharacterized protein</fullName>
    </submittedName>
</protein>
<organism evidence="2">
    <name type="scientific">Harpegnathos saltator</name>
    <name type="common">Jerdon's jumping ant</name>
    <dbReference type="NCBI Taxonomy" id="610380"/>
    <lineage>
        <taxon>Eukaryota</taxon>
        <taxon>Metazoa</taxon>
        <taxon>Ecdysozoa</taxon>
        <taxon>Arthropoda</taxon>
        <taxon>Hexapoda</taxon>
        <taxon>Insecta</taxon>
        <taxon>Pterygota</taxon>
        <taxon>Neoptera</taxon>
        <taxon>Endopterygota</taxon>
        <taxon>Hymenoptera</taxon>
        <taxon>Apocrita</taxon>
        <taxon>Aculeata</taxon>
        <taxon>Formicoidea</taxon>
        <taxon>Formicidae</taxon>
        <taxon>Ponerinae</taxon>
        <taxon>Ponerini</taxon>
        <taxon>Harpegnathos</taxon>
    </lineage>
</organism>